<comment type="caution">
    <text evidence="2">The sequence shown here is derived from an EMBL/GenBank/DDBJ whole genome shotgun (WGS) entry which is preliminary data.</text>
</comment>
<dbReference type="Proteomes" id="UP000436284">
    <property type="component" value="Unassembled WGS sequence"/>
</dbReference>
<proteinExistence type="predicted"/>
<gene>
    <name evidence="2" type="ORF">GQ671_04490</name>
</gene>
<evidence type="ECO:0000313" key="2">
    <source>
        <dbReference type="EMBL" id="MXQ50556.1"/>
    </source>
</evidence>
<reference evidence="2 3" key="1">
    <citation type="submission" date="2019-12" db="EMBL/GenBank/DDBJ databases">
        <title>Salinicoccus cyprini sp. nov., isolated from gastro-intestinal tract of mirror carp, Cyprinus carpio var. specularis, collected from Gobind Sagar Reservoir, Himachal Pradesh, India.</title>
        <authorList>
            <person name="Talwar C."/>
            <person name="Singh A.K."/>
            <person name="Lal R."/>
            <person name="Negi R.K."/>
        </authorList>
    </citation>
    <scope>NUCLEOTIDE SEQUENCE [LARGE SCALE GENOMIC DNA]</scope>
    <source>
        <strain evidence="2 3">J-82</strain>
    </source>
</reference>
<dbReference type="OrthoDB" id="2389275at2"/>
<keyword evidence="3" id="KW-1185">Reference proteome</keyword>
<sequence>MYKNQYKPFKTIEDAKIYLENYIDLKNYTVISKTDLSELKNDFSDINIIDQHSDNADRDIEKLDYDEGSRKDLMTHYENGAIIIFEGLNTEDTDSPEMDAVGEKSTNVVPRDEYDTEVLDVNSGERTMVSVEDNNPDMITEDEEEYFKKHDDEEEQFINR</sequence>
<dbReference type="RefSeq" id="WP_160653264.1">
    <property type="nucleotide sequence ID" value="NZ_JBHRWU010000001.1"/>
</dbReference>
<protein>
    <submittedName>
        <fullName evidence="2">Uncharacterized protein</fullName>
    </submittedName>
</protein>
<feature type="region of interest" description="Disordered" evidence="1">
    <location>
        <begin position="131"/>
        <end position="160"/>
    </location>
</feature>
<organism evidence="2 3">
    <name type="scientific">Salinicoccus hispanicus</name>
    <dbReference type="NCBI Taxonomy" id="157225"/>
    <lineage>
        <taxon>Bacteria</taxon>
        <taxon>Bacillati</taxon>
        <taxon>Bacillota</taxon>
        <taxon>Bacilli</taxon>
        <taxon>Bacillales</taxon>
        <taxon>Staphylococcaceae</taxon>
        <taxon>Salinicoccus</taxon>
    </lineage>
</organism>
<evidence type="ECO:0000313" key="3">
    <source>
        <dbReference type="Proteomes" id="UP000436284"/>
    </source>
</evidence>
<dbReference type="AlphaFoldDB" id="A0A6N8U0V2"/>
<feature type="region of interest" description="Disordered" evidence="1">
    <location>
        <begin position="92"/>
        <end position="113"/>
    </location>
</feature>
<name>A0A6N8U0V2_9STAP</name>
<accession>A0A6N8U0V2</accession>
<dbReference type="EMBL" id="WUUK01000001">
    <property type="protein sequence ID" value="MXQ50556.1"/>
    <property type="molecule type" value="Genomic_DNA"/>
</dbReference>
<evidence type="ECO:0000256" key="1">
    <source>
        <dbReference type="SAM" id="MobiDB-lite"/>
    </source>
</evidence>